<proteinExistence type="predicted"/>
<dbReference type="Pfam" id="PF03061">
    <property type="entry name" value="4HBT"/>
    <property type="match status" value="1"/>
</dbReference>
<comment type="caution">
    <text evidence="2">The sequence shown here is derived from an EMBL/GenBank/DDBJ whole genome shotgun (WGS) entry which is preliminary data.</text>
</comment>
<dbReference type="InterPro" id="IPR050563">
    <property type="entry name" value="4-hydroxybenzoyl-CoA_TE"/>
</dbReference>
<dbReference type="InterPro" id="IPR006683">
    <property type="entry name" value="Thioestr_dom"/>
</dbReference>
<dbReference type="Proteomes" id="UP001501570">
    <property type="component" value="Unassembled WGS sequence"/>
</dbReference>
<evidence type="ECO:0000313" key="3">
    <source>
        <dbReference type="Proteomes" id="UP001501570"/>
    </source>
</evidence>
<dbReference type="EMBL" id="BAABJQ010000012">
    <property type="protein sequence ID" value="GAA5189623.1"/>
    <property type="molecule type" value="Genomic_DNA"/>
</dbReference>
<reference evidence="3" key="1">
    <citation type="journal article" date="2019" name="Int. J. Syst. Evol. Microbiol.">
        <title>The Global Catalogue of Microorganisms (GCM) 10K type strain sequencing project: providing services to taxonomists for standard genome sequencing and annotation.</title>
        <authorList>
            <consortium name="The Broad Institute Genomics Platform"/>
            <consortium name="The Broad Institute Genome Sequencing Center for Infectious Disease"/>
            <person name="Wu L."/>
            <person name="Ma J."/>
        </authorList>
    </citation>
    <scope>NUCLEOTIDE SEQUENCE [LARGE SCALE GENOMIC DNA]</scope>
    <source>
        <strain evidence="3">JCM 18304</strain>
    </source>
</reference>
<gene>
    <name evidence="2" type="ORF">GCM10023322_42830</name>
</gene>
<organism evidence="2 3">
    <name type="scientific">Rugosimonospora acidiphila</name>
    <dbReference type="NCBI Taxonomy" id="556531"/>
    <lineage>
        <taxon>Bacteria</taxon>
        <taxon>Bacillati</taxon>
        <taxon>Actinomycetota</taxon>
        <taxon>Actinomycetes</taxon>
        <taxon>Micromonosporales</taxon>
        <taxon>Micromonosporaceae</taxon>
        <taxon>Rugosimonospora</taxon>
    </lineage>
</organism>
<dbReference type="Gene3D" id="3.10.129.10">
    <property type="entry name" value="Hotdog Thioesterase"/>
    <property type="match status" value="1"/>
</dbReference>
<dbReference type="CDD" id="cd00586">
    <property type="entry name" value="4HBT"/>
    <property type="match status" value="1"/>
</dbReference>
<dbReference type="PANTHER" id="PTHR31793:SF24">
    <property type="entry name" value="LONG-CHAIN ACYL-COA THIOESTERASE FADM"/>
    <property type="match status" value="1"/>
</dbReference>
<keyword evidence="3" id="KW-1185">Reference proteome</keyword>
<dbReference type="RefSeq" id="WP_345632093.1">
    <property type="nucleotide sequence ID" value="NZ_BAABJQ010000012.1"/>
</dbReference>
<dbReference type="PANTHER" id="PTHR31793">
    <property type="entry name" value="4-HYDROXYBENZOYL-COA THIOESTERASE FAMILY MEMBER"/>
    <property type="match status" value="1"/>
</dbReference>
<sequence>MPPTAPAIDYGHVQPAQVYFDDLDAMGLLHHARYAMILDRALTAYWAGRGYVIGGGNMSPDSFNVVRELTIEYRAPIVAHGEVLVHLWLNHLGTTSAEYGFRILSADGGVVHAEGRRGVVKIDPSTLRPTPWTDQVRADVAELLRPAQP</sequence>
<feature type="domain" description="Thioesterase" evidence="1">
    <location>
        <begin position="26"/>
        <end position="111"/>
    </location>
</feature>
<dbReference type="InterPro" id="IPR029069">
    <property type="entry name" value="HotDog_dom_sf"/>
</dbReference>
<evidence type="ECO:0000259" key="1">
    <source>
        <dbReference type="Pfam" id="PF03061"/>
    </source>
</evidence>
<accession>A0ABP9S192</accession>
<evidence type="ECO:0000313" key="2">
    <source>
        <dbReference type="EMBL" id="GAA5189623.1"/>
    </source>
</evidence>
<protein>
    <submittedName>
        <fullName evidence="2">Hotdog domain-containing protein</fullName>
    </submittedName>
</protein>
<dbReference type="SUPFAM" id="SSF54637">
    <property type="entry name" value="Thioesterase/thiol ester dehydrase-isomerase"/>
    <property type="match status" value="1"/>
</dbReference>
<name>A0ABP9S192_9ACTN</name>